<keyword evidence="5" id="KW-1185">Reference proteome</keyword>
<dbReference type="Gene3D" id="3.90.1150.10">
    <property type="entry name" value="Aspartate Aminotransferase, domain 1"/>
    <property type="match status" value="1"/>
</dbReference>
<dbReference type="InterPro" id="IPR049943">
    <property type="entry name" value="Ser_HO-MeTrfase-like"/>
</dbReference>
<comment type="caution">
    <text evidence="4">The sequence shown here is derived from an EMBL/GenBank/DDBJ whole genome shotgun (WGS) entry which is preliminary data.</text>
</comment>
<reference evidence="4 5" key="1">
    <citation type="submission" date="2023-01" db="EMBL/GenBank/DDBJ databases">
        <title>Pseudomonas SA3-5T sp. nov., isolated from tidal flat sediment.</title>
        <authorList>
            <person name="Kim H.S."/>
            <person name="Kim J.-S."/>
            <person name="Suh M.K."/>
            <person name="Eom M.K."/>
            <person name="Lee J.-S."/>
        </authorList>
    </citation>
    <scope>NUCLEOTIDE SEQUENCE [LARGE SCALE GENOMIC DNA]</scope>
    <source>
        <strain evidence="4 5">SA3-5</strain>
    </source>
</reference>
<protein>
    <submittedName>
        <fullName evidence="4">Serine hydroxymethyltransferase</fullName>
        <ecNumber evidence="4">2.1.2.1</ecNumber>
    </submittedName>
</protein>
<dbReference type="Pfam" id="PF00464">
    <property type="entry name" value="SHMT"/>
    <property type="match status" value="1"/>
</dbReference>
<dbReference type="PANTHER" id="PTHR11680:SF50">
    <property type="entry name" value="SERINE HYDROXYMETHYLTRANSFERASE"/>
    <property type="match status" value="1"/>
</dbReference>
<proteinExistence type="predicted"/>
<dbReference type="SUPFAM" id="SSF53383">
    <property type="entry name" value="PLP-dependent transferases"/>
    <property type="match status" value="1"/>
</dbReference>
<gene>
    <name evidence="4" type="primary">glyA</name>
    <name evidence="4" type="ORF">PH586_23465</name>
</gene>
<name>A0ABT4XM92_9PSED</name>
<keyword evidence="2" id="KW-0663">Pyridoxal phosphate</keyword>
<evidence type="ECO:0000256" key="2">
    <source>
        <dbReference type="ARBA" id="ARBA00022898"/>
    </source>
</evidence>
<dbReference type="InterPro" id="IPR015422">
    <property type="entry name" value="PyrdxlP-dep_Trfase_small"/>
</dbReference>
<feature type="domain" description="Serine hydroxymethyltransferase-like" evidence="3">
    <location>
        <begin position="1"/>
        <end position="105"/>
    </location>
</feature>
<accession>A0ABT4XM92</accession>
<evidence type="ECO:0000256" key="1">
    <source>
        <dbReference type="ARBA" id="ARBA00001933"/>
    </source>
</evidence>
<dbReference type="Proteomes" id="UP001212042">
    <property type="component" value="Unassembled WGS sequence"/>
</dbReference>
<dbReference type="InterPro" id="IPR015424">
    <property type="entry name" value="PyrdxlP-dep_Trfase"/>
</dbReference>
<feature type="non-terminal residue" evidence="4">
    <location>
        <position position="115"/>
    </location>
</feature>
<evidence type="ECO:0000313" key="5">
    <source>
        <dbReference type="Proteomes" id="UP001212042"/>
    </source>
</evidence>
<sequence length="115" mass="12355">PEFKEYQAQVIKNAKAMAKVFIERGFDVVSGGTDNHLFLVSLIRQGLTGKDADAALGRAGITVNKNSVPNDPQSPFVTSGLRIGTPAITTRGFKEQQSIELAGWICDILDHLGDA</sequence>
<evidence type="ECO:0000259" key="3">
    <source>
        <dbReference type="Pfam" id="PF00464"/>
    </source>
</evidence>
<dbReference type="EMBL" id="JAQJZJ010000040">
    <property type="protein sequence ID" value="MDA7089336.1"/>
    <property type="molecule type" value="Genomic_DNA"/>
</dbReference>
<dbReference type="InterPro" id="IPR039429">
    <property type="entry name" value="SHMT-like_dom"/>
</dbReference>
<keyword evidence="4" id="KW-0808">Transferase</keyword>
<comment type="cofactor">
    <cofactor evidence="1">
        <name>pyridoxal 5'-phosphate</name>
        <dbReference type="ChEBI" id="CHEBI:597326"/>
    </cofactor>
</comment>
<dbReference type="EC" id="2.1.2.1" evidence="4"/>
<feature type="non-terminal residue" evidence="4">
    <location>
        <position position="1"/>
    </location>
</feature>
<dbReference type="PANTHER" id="PTHR11680">
    <property type="entry name" value="SERINE HYDROXYMETHYLTRANSFERASE"/>
    <property type="match status" value="1"/>
</dbReference>
<dbReference type="GO" id="GO:0004372">
    <property type="term" value="F:glycine hydroxymethyltransferase activity"/>
    <property type="evidence" value="ECO:0007669"/>
    <property type="project" value="UniProtKB-EC"/>
</dbReference>
<organism evidence="4 5">
    <name type="scientific">Pseudomonas aestuarii</name>
    <dbReference type="NCBI Taxonomy" id="3018340"/>
    <lineage>
        <taxon>Bacteria</taxon>
        <taxon>Pseudomonadati</taxon>
        <taxon>Pseudomonadota</taxon>
        <taxon>Gammaproteobacteria</taxon>
        <taxon>Pseudomonadales</taxon>
        <taxon>Pseudomonadaceae</taxon>
        <taxon>Pseudomonas</taxon>
    </lineage>
</organism>
<evidence type="ECO:0000313" key="4">
    <source>
        <dbReference type="EMBL" id="MDA7089336.1"/>
    </source>
</evidence>